<dbReference type="CDD" id="cd00178">
    <property type="entry name" value="beta-trefoil_STI"/>
    <property type="match status" value="1"/>
</dbReference>
<dbReference type="InterPro" id="IPR056368">
    <property type="entry name" value="KTI1"/>
</dbReference>
<dbReference type="AlphaFoldDB" id="A0A9J5WCF5"/>
<dbReference type="EMBL" id="JACXVP010000012">
    <property type="protein sequence ID" value="KAG5573274.1"/>
    <property type="molecule type" value="Genomic_DNA"/>
</dbReference>
<feature type="signal peptide" evidence="3">
    <location>
        <begin position="1"/>
        <end position="20"/>
    </location>
</feature>
<accession>A0A9J5WCF5</accession>
<dbReference type="InterPro" id="IPR011065">
    <property type="entry name" value="Kunitz_inhibitor_STI-like_sf"/>
</dbReference>
<dbReference type="PRINTS" id="PR00291">
    <property type="entry name" value="KUNITZINHBTR"/>
</dbReference>
<name>A0A9J5WCF5_SOLCO</name>
<keyword evidence="2" id="KW-0646">Protease inhibitor</keyword>
<sequence length="213" mass="24470">MKIIVVLFVSLAIFLPLASCNNNQLLVDVLDMDGKPLNASRRYYILPAYNTMRNGGVRLANLGDQSQNTCPTSVVQSKDVTDNGIAVYFMPKDRTYEHIAAYSPVNIRFYLDNFNPCSNQMEWKVDHLREDVPLNGHTISTGEELVNPTDHVSRWFQIEPVANNKYKLVFCPRIKCYDIGRFPQSGYYRLALSEIPMYFQFKLHPPYGKTQAY</sequence>
<keyword evidence="3" id="KW-0732">Signal</keyword>
<gene>
    <name evidence="4" type="ORF">H5410_063040</name>
</gene>
<dbReference type="SMART" id="SM00452">
    <property type="entry name" value="STI"/>
    <property type="match status" value="1"/>
</dbReference>
<dbReference type="InterPro" id="IPR002160">
    <property type="entry name" value="Prot_inh_Kunz-lg"/>
</dbReference>
<evidence type="ECO:0000256" key="1">
    <source>
        <dbReference type="ARBA" id="ARBA00005440"/>
    </source>
</evidence>
<evidence type="ECO:0000256" key="3">
    <source>
        <dbReference type="SAM" id="SignalP"/>
    </source>
</evidence>
<dbReference type="PANTHER" id="PTHR33107:SF39">
    <property type="entry name" value="KUNITZ-TYPE SERINE PROTEASE INHIBITOR DRTI-LIKE"/>
    <property type="match status" value="1"/>
</dbReference>
<evidence type="ECO:0000313" key="5">
    <source>
        <dbReference type="Proteomes" id="UP000824120"/>
    </source>
</evidence>
<comment type="caution">
    <text evidence="4">The sequence shown here is derived from an EMBL/GenBank/DDBJ whole genome shotgun (WGS) entry which is preliminary data.</text>
</comment>
<reference evidence="4 5" key="1">
    <citation type="submission" date="2020-09" db="EMBL/GenBank/DDBJ databases">
        <title>De no assembly of potato wild relative species, Solanum commersonii.</title>
        <authorList>
            <person name="Cho K."/>
        </authorList>
    </citation>
    <scope>NUCLEOTIDE SEQUENCE [LARGE SCALE GENOMIC DNA]</scope>
    <source>
        <strain evidence="4">LZ3.2</strain>
        <tissue evidence="4">Leaf</tissue>
    </source>
</reference>
<dbReference type="Pfam" id="PF00197">
    <property type="entry name" value="Kunitz_legume"/>
    <property type="match status" value="1"/>
</dbReference>
<evidence type="ECO:0008006" key="6">
    <source>
        <dbReference type="Google" id="ProtNLM"/>
    </source>
</evidence>
<dbReference type="OrthoDB" id="1258333at2759"/>
<dbReference type="PROSITE" id="PS00283">
    <property type="entry name" value="SOYBEAN_KUNITZ"/>
    <property type="match status" value="1"/>
</dbReference>
<dbReference type="PANTHER" id="PTHR33107">
    <property type="entry name" value="KUNITZ TRYPSIN INHIBITOR 2"/>
    <property type="match status" value="1"/>
</dbReference>
<keyword evidence="5" id="KW-1185">Reference proteome</keyword>
<organism evidence="4 5">
    <name type="scientific">Solanum commersonii</name>
    <name type="common">Commerson's wild potato</name>
    <name type="synonym">Commerson's nightshade</name>
    <dbReference type="NCBI Taxonomy" id="4109"/>
    <lineage>
        <taxon>Eukaryota</taxon>
        <taxon>Viridiplantae</taxon>
        <taxon>Streptophyta</taxon>
        <taxon>Embryophyta</taxon>
        <taxon>Tracheophyta</taxon>
        <taxon>Spermatophyta</taxon>
        <taxon>Magnoliopsida</taxon>
        <taxon>eudicotyledons</taxon>
        <taxon>Gunneridae</taxon>
        <taxon>Pentapetalae</taxon>
        <taxon>asterids</taxon>
        <taxon>lamiids</taxon>
        <taxon>Solanales</taxon>
        <taxon>Solanaceae</taxon>
        <taxon>Solanoideae</taxon>
        <taxon>Solaneae</taxon>
        <taxon>Solanum</taxon>
    </lineage>
</organism>
<feature type="chain" id="PRO_5039896174" description="Miraculin" evidence="3">
    <location>
        <begin position="21"/>
        <end position="213"/>
    </location>
</feature>
<comment type="similarity">
    <text evidence="1">Belongs to the protease inhibitor I3 (leguminous Kunitz-type inhibitor) family.</text>
</comment>
<evidence type="ECO:0000313" key="4">
    <source>
        <dbReference type="EMBL" id="KAG5573274.1"/>
    </source>
</evidence>
<proteinExistence type="inferred from homology"/>
<dbReference type="Proteomes" id="UP000824120">
    <property type="component" value="Chromosome 12"/>
</dbReference>
<dbReference type="GO" id="GO:0004866">
    <property type="term" value="F:endopeptidase inhibitor activity"/>
    <property type="evidence" value="ECO:0007669"/>
    <property type="project" value="InterPro"/>
</dbReference>
<evidence type="ECO:0000256" key="2">
    <source>
        <dbReference type="ARBA" id="ARBA00022690"/>
    </source>
</evidence>
<protein>
    <recommendedName>
        <fullName evidence="6">Miraculin</fullName>
    </recommendedName>
</protein>
<dbReference type="Gene3D" id="2.80.10.50">
    <property type="match status" value="1"/>
</dbReference>
<dbReference type="SUPFAM" id="SSF50386">
    <property type="entry name" value="STI-like"/>
    <property type="match status" value="1"/>
</dbReference>